<reference evidence="1 2" key="1">
    <citation type="submission" date="2020-06" db="EMBL/GenBank/DDBJ databases">
        <title>Nonomuraea sp. SMC257, a novel actinomycete isolated from soil.</title>
        <authorList>
            <person name="Chanama M."/>
        </authorList>
    </citation>
    <scope>NUCLEOTIDE SEQUENCE [LARGE SCALE GENOMIC DNA]</scope>
    <source>
        <strain evidence="1 2">SMC257</strain>
    </source>
</reference>
<protein>
    <submittedName>
        <fullName evidence="1">Uncharacterized protein</fullName>
    </submittedName>
</protein>
<dbReference type="AlphaFoldDB" id="A0A7Y6M1L1"/>
<dbReference type="RefSeq" id="WP_175589246.1">
    <property type="nucleotide sequence ID" value="NZ_JABWGN010000004.1"/>
</dbReference>
<proteinExistence type="predicted"/>
<dbReference type="Proteomes" id="UP000586042">
    <property type="component" value="Unassembled WGS sequence"/>
</dbReference>
<accession>A0A7Y6M1L1</accession>
<evidence type="ECO:0000313" key="2">
    <source>
        <dbReference type="Proteomes" id="UP000586042"/>
    </source>
</evidence>
<dbReference type="EMBL" id="JABWGN010000004">
    <property type="protein sequence ID" value="NUW31773.1"/>
    <property type="molecule type" value="Genomic_DNA"/>
</dbReference>
<evidence type="ECO:0000313" key="1">
    <source>
        <dbReference type="EMBL" id="NUW31773.1"/>
    </source>
</evidence>
<keyword evidence="2" id="KW-1185">Reference proteome</keyword>
<gene>
    <name evidence="1" type="ORF">HTZ77_10080</name>
</gene>
<name>A0A7Y6M1L1_9ACTN</name>
<organism evidence="1 2">
    <name type="scientific">Nonomuraea montanisoli</name>
    <dbReference type="NCBI Taxonomy" id="2741721"/>
    <lineage>
        <taxon>Bacteria</taxon>
        <taxon>Bacillati</taxon>
        <taxon>Actinomycetota</taxon>
        <taxon>Actinomycetes</taxon>
        <taxon>Streptosporangiales</taxon>
        <taxon>Streptosporangiaceae</taxon>
        <taxon>Nonomuraea</taxon>
    </lineage>
</organism>
<comment type="caution">
    <text evidence="1">The sequence shown here is derived from an EMBL/GenBank/DDBJ whole genome shotgun (WGS) entry which is preliminary data.</text>
</comment>
<sequence>MDDWLDDPRRRALPLDAQRSMESAPSLLGVSGHLLTLARREDARAGALGMP</sequence>